<evidence type="ECO:0000313" key="4">
    <source>
        <dbReference type="Proteomes" id="UP000758155"/>
    </source>
</evidence>
<keyword evidence="4" id="KW-1185">Reference proteome</keyword>
<feature type="region of interest" description="Disordered" evidence="2">
    <location>
        <begin position="358"/>
        <end position="384"/>
    </location>
</feature>
<organism evidence="3 4">
    <name type="scientific">Didymella heteroderae</name>
    <dbReference type="NCBI Taxonomy" id="1769908"/>
    <lineage>
        <taxon>Eukaryota</taxon>
        <taxon>Fungi</taxon>
        <taxon>Dikarya</taxon>
        <taxon>Ascomycota</taxon>
        <taxon>Pezizomycotina</taxon>
        <taxon>Dothideomycetes</taxon>
        <taxon>Pleosporomycetidae</taxon>
        <taxon>Pleosporales</taxon>
        <taxon>Pleosporineae</taxon>
        <taxon>Didymellaceae</taxon>
        <taxon>Didymella</taxon>
    </lineage>
</organism>
<evidence type="ECO:0000256" key="2">
    <source>
        <dbReference type="SAM" id="MobiDB-lite"/>
    </source>
</evidence>
<dbReference type="PANTHER" id="PTHR21974:SF2">
    <property type="entry name" value="RE15880P"/>
    <property type="match status" value="1"/>
</dbReference>
<comment type="caution">
    <text evidence="3">The sequence shown here is derived from an EMBL/GenBank/DDBJ whole genome shotgun (WGS) entry which is preliminary data.</text>
</comment>
<dbReference type="EMBL" id="SWKV01000029">
    <property type="protein sequence ID" value="KAF3039681.1"/>
    <property type="molecule type" value="Genomic_DNA"/>
</dbReference>
<dbReference type="PANTHER" id="PTHR21974">
    <property type="entry name" value="RE15880P"/>
    <property type="match status" value="1"/>
</dbReference>
<accession>A0A9P4WRY4</accession>
<dbReference type="AlphaFoldDB" id="A0A9P4WRY4"/>
<protein>
    <submittedName>
        <fullName evidence="3">Uncharacterized protein</fullName>
    </submittedName>
</protein>
<name>A0A9P4WRY4_9PLEO</name>
<feature type="coiled-coil region" evidence="1">
    <location>
        <begin position="308"/>
        <end position="342"/>
    </location>
</feature>
<dbReference type="Proteomes" id="UP000758155">
    <property type="component" value="Unassembled WGS sequence"/>
</dbReference>
<dbReference type="OrthoDB" id="2562743at2759"/>
<evidence type="ECO:0000313" key="3">
    <source>
        <dbReference type="EMBL" id="KAF3039681.1"/>
    </source>
</evidence>
<gene>
    <name evidence="3" type="ORF">E8E12_000657</name>
</gene>
<sequence>MTSIQSKVHEAASQHAQLLHGLAETDQAPSQLQQQDAYLKDLKAQEASTTKRVEALRKKTNLELKDHKKYSESTFRRFAHKATGRQERFAEKAGKEEREYFDAIQEQKTAEDELAYVRQLKAEAEVQRQKFDSDSTRHNHLQQQLDHLYNSIFAGQTPDFPEEDRKEEDCNVASQHVQSIHQELEKERHVLFLLRQISTKLSEARNFLDDAHGMSQWDMFGGGTMASMQKRSLLERAESSIQQVRMLQQQLQQVAPHLPSLGQLKIASGSIWGDVVFDNIFSDMEMHDKIKDSEAQVDRAGHKCGDMVRQSEQREQKLLGDVRNANEQLKTARIELQRAREEAFKGVLEGHSGLLQQQSWQGETYQPPAGAPPGYDTAPPAYST</sequence>
<proteinExistence type="predicted"/>
<keyword evidence="1" id="KW-0175">Coiled coil</keyword>
<evidence type="ECO:0000256" key="1">
    <source>
        <dbReference type="SAM" id="Coils"/>
    </source>
</evidence>
<reference evidence="3" key="1">
    <citation type="submission" date="2019-04" db="EMBL/GenBank/DDBJ databases">
        <title>Sequencing of skin fungus with MAO and IRED activity.</title>
        <authorList>
            <person name="Marsaioli A.J."/>
            <person name="Bonatto J.M.C."/>
            <person name="Reis Junior O."/>
        </authorList>
    </citation>
    <scope>NUCLEOTIDE SEQUENCE</scope>
    <source>
        <strain evidence="3">28M1</strain>
    </source>
</reference>